<organism evidence="1 2">
    <name type="scientific">Diversispora epigaea</name>
    <dbReference type="NCBI Taxonomy" id="1348612"/>
    <lineage>
        <taxon>Eukaryota</taxon>
        <taxon>Fungi</taxon>
        <taxon>Fungi incertae sedis</taxon>
        <taxon>Mucoromycota</taxon>
        <taxon>Glomeromycotina</taxon>
        <taxon>Glomeromycetes</taxon>
        <taxon>Diversisporales</taxon>
        <taxon>Diversisporaceae</taxon>
        <taxon>Diversispora</taxon>
    </lineage>
</organism>
<dbReference type="Proteomes" id="UP000266861">
    <property type="component" value="Unassembled WGS sequence"/>
</dbReference>
<evidence type="ECO:0000313" key="1">
    <source>
        <dbReference type="EMBL" id="RHZ63263.1"/>
    </source>
</evidence>
<proteinExistence type="predicted"/>
<accession>A0A397HQ16</accession>
<gene>
    <name evidence="1" type="ORF">Glove_330g32</name>
</gene>
<sequence length="97" mass="11522">MGVFFIKIILRVKEESEPDLEDEVFIFGSPDLDDENIVLELFKKLFNNENQLNQKKSLLYWTFLTPKKKKKQQLRKAVIGTAQFSKFFISYNQQETN</sequence>
<reference evidence="1 2" key="1">
    <citation type="submission" date="2018-08" db="EMBL/GenBank/DDBJ databases">
        <title>Genome and evolution of the arbuscular mycorrhizal fungus Diversispora epigaea (formerly Glomus versiforme) and its bacterial endosymbionts.</title>
        <authorList>
            <person name="Sun X."/>
            <person name="Fei Z."/>
            <person name="Harrison M."/>
        </authorList>
    </citation>
    <scope>NUCLEOTIDE SEQUENCE [LARGE SCALE GENOMIC DNA]</scope>
    <source>
        <strain evidence="1 2">IT104</strain>
    </source>
</reference>
<comment type="caution">
    <text evidence="1">The sequence shown here is derived from an EMBL/GenBank/DDBJ whole genome shotgun (WGS) entry which is preliminary data.</text>
</comment>
<protein>
    <submittedName>
        <fullName evidence="1">Uncharacterized protein</fullName>
    </submittedName>
</protein>
<dbReference type="AlphaFoldDB" id="A0A397HQ16"/>
<evidence type="ECO:0000313" key="2">
    <source>
        <dbReference type="Proteomes" id="UP000266861"/>
    </source>
</evidence>
<name>A0A397HQ16_9GLOM</name>
<dbReference type="EMBL" id="PQFF01000302">
    <property type="protein sequence ID" value="RHZ63263.1"/>
    <property type="molecule type" value="Genomic_DNA"/>
</dbReference>
<keyword evidence="2" id="KW-1185">Reference proteome</keyword>